<dbReference type="Gene3D" id="3.40.630.30">
    <property type="match status" value="1"/>
</dbReference>
<organism evidence="7 8">
    <name type="scientific">Calidithermus roseus</name>
    <dbReference type="NCBI Taxonomy" id="1644118"/>
    <lineage>
        <taxon>Bacteria</taxon>
        <taxon>Thermotogati</taxon>
        <taxon>Deinococcota</taxon>
        <taxon>Deinococci</taxon>
        <taxon>Thermales</taxon>
        <taxon>Thermaceae</taxon>
        <taxon>Calidithermus</taxon>
    </lineage>
</organism>
<evidence type="ECO:0000313" key="8">
    <source>
        <dbReference type="Proteomes" id="UP000265341"/>
    </source>
</evidence>
<evidence type="ECO:0000256" key="1">
    <source>
        <dbReference type="ARBA" id="ARBA00022491"/>
    </source>
</evidence>
<dbReference type="Proteomes" id="UP000265341">
    <property type="component" value="Unassembled WGS sequence"/>
</dbReference>
<evidence type="ECO:0000256" key="4">
    <source>
        <dbReference type="ARBA" id="ARBA00023315"/>
    </source>
</evidence>
<evidence type="ECO:0000256" key="2">
    <source>
        <dbReference type="ARBA" id="ARBA00022649"/>
    </source>
</evidence>
<sequence length="177" mass="19458">MRLEDLIIEPLGKHDRAAFSCGKPPLDEYLKTQAGQDHKRDLARTFVLVDPTRDPSRVIGYYSLAATGVDLSRLPPEQAKGVPYPLVPCLLLGRLALDQAYHGQGLGAFLLDRALRHCLSIAQQVGARAVIVDALDEQARKFYEAHGFRPLPGMPSRLFLPVKDIAHAVRAADRKGA</sequence>
<dbReference type="InterPro" id="IPR016181">
    <property type="entry name" value="Acyl_CoA_acyltransferase"/>
</dbReference>
<protein>
    <submittedName>
        <fullName evidence="7">Acetyltransferase (GNAT) domain protein</fullName>
    </submittedName>
</protein>
<accession>A0A399ECU3</accession>
<evidence type="ECO:0000256" key="3">
    <source>
        <dbReference type="ARBA" id="ARBA00022679"/>
    </source>
</evidence>
<keyword evidence="8" id="KW-1185">Reference proteome</keyword>
<dbReference type="SUPFAM" id="SSF55729">
    <property type="entry name" value="Acyl-CoA N-acyltransferases (Nat)"/>
    <property type="match status" value="1"/>
</dbReference>
<gene>
    <name evidence="7" type="ORF">Mrose_03538</name>
</gene>
<keyword evidence="3 7" id="KW-0808">Transferase</keyword>
<dbReference type="RefSeq" id="WP_220452364.1">
    <property type="nucleotide sequence ID" value="NZ_QWLA01000137.1"/>
</dbReference>
<name>A0A399ECU3_9DEIN</name>
<feature type="domain" description="N-acetyltransferase" evidence="6">
    <location>
        <begin position="72"/>
        <end position="150"/>
    </location>
</feature>
<dbReference type="PANTHER" id="PTHR36449">
    <property type="entry name" value="ACETYLTRANSFERASE-RELATED"/>
    <property type="match status" value="1"/>
</dbReference>
<proteinExistence type="predicted"/>
<keyword evidence="2" id="KW-1277">Toxin-antitoxin system</keyword>
<evidence type="ECO:0000313" key="7">
    <source>
        <dbReference type="EMBL" id="RIH81748.1"/>
    </source>
</evidence>
<dbReference type="CDD" id="cd04301">
    <property type="entry name" value="NAT_SF"/>
    <property type="match status" value="1"/>
</dbReference>
<keyword evidence="1" id="KW-0678">Repressor</keyword>
<evidence type="ECO:0000259" key="6">
    <source>
        <dbReference type="Pfam" id="PF13508"/>
    </source>
</evidence>
<dbReference type="EMBL" id="QWLA01000137">
    <property type="protein sequence ID" value="RIH81748.1"/>
    <property type="molecule type" value="Genomic_DNA"/>
</dbReference>
<comment type="catalytic activity">
    <reaction evidence="5">
        <text>glycyl-tRNA(Gly) + acetyl-CoA = N-acetylglycyl-tRNA(Gly) + CoA + H(+)</text>
        <dbReference type="Rhea" id="RHEA:81867"/>
        <dbReference type="Rhea" id="RHEA-COMP:9683"/>
        <dbReference type="Rhea" id="RHEA-COMP:19766"/>
        <dbReference type="ChEBI" id="CHEBI:15378"/>
        <dbReference type="ChEBI" id="CHEBI:57287"/>
        <dbReference type="ChEBI" id="CHEBI:57288"/>
        <dbReference type="ChEBI" id="CHEBI:78522"/>
        <dbReference type="ChEBI" id="CHEBI:232036"/>
    </reaction>
</comment>
<dbReference type="PANTHER" id="PTHR36449:SF1">
    <property type="entry name" value="ACETYLTRANSFERASE"/>
    <property type="match status" value="1"/>
</dbReference>
<evidence type="ECO:0000256" key="5">
    <source>
        <dbReference type="ARBA" id="ARBA00049880"/>
    </source>
</evidence>
<comment type="caution">
    <text evidence="7">The sequence shown here is derived from an EMBL/GenBank/DDBJ whole genome shotgun (WGS) entry which is preliminary data.</text>
</comment>
<dbReference type="GO" id="GO:0016747">
    <property type="term" value="F:acyltransferase activity, transferring groups other than amino-acyl groups"/>
    <property type="evidence" value="ECO:0007669"/>
    <property type="project" value="InterPro"/>
</dbReference>
<dbReference type="AlphaFoldDB" id="A0A399ECU3"/>
<dbReference type="InterPro" id="IPR000182">
    <property type="entry name" value="GNAT_dom"/>
</dbReference>
<reference evidence="7 8" key="1">
    <citation type="submission" date="2018-08" db="EMBL/GenBank/DDBJ databases">
        <title>Meiothermus roseus NBRC 110900 genome sequencing project.</title>
        <authorList>
            <person name="Da Costa M.S."/>
            <person name="Albuquerque L."/>
            <person name="Raposo P."/>
            <person name="Froufe H.J.C."/>
            <person name="Barroso C.S."/>
            <person name="Egas C."/>
        </authorList>
    </citation>
    <scope>NUCLEOTIDE SEQUENCE [LARGE SCALE GENOMIC DNA]</scope>
    <source>
        <strain evidence="7 8">NBRC 110900</strain>
    </source>
</reference>
<keyword evidence="4" id="KW-0012">Acyltransferase</keyword>
<dbReference type="Pfam" id="PF13508">
    <property type="entry name" value="Acetyltransf_7"/>
    <property type="match status" value="1"/>
</dbReference>